<gene>
    <name evidence="8" type="ORF">DBRI00130_LOCUS36374</name>
</gene>
<evidence type="ECO:0000313" key="8">
    <source>
        <dbReference type="EMBL" id="CAE4647751.1"/>
    </source>
</evidence>
<feature type="transmembrane region" description="Helical" evidence="7">
    <location>
        <begin position="51"/>
        <end position="68"/>
    </location>
</feature>
<reference evidence="8" key="1">
    <citation type="submission" date="2021-01" db="EMBL/GenBank/DDBJ databases">
        <authorList>
            <person name="Corre E."/>
            <person name="Pelletier E."/>
            <person name="Niang G."/>
            <person name="Scheremetjew M."/>
            <person name="Finn R."/>
            <person name="Kale V."/>
            <person name="Holt S."/>
            <person name="Cochrane G."/>
            <person name="Meng A."/>
            <person name="Brown T."/>
            <person name="Cohen L."/>
        </authorList>
    </citation>
    <scope>NUCLEOTIDE SEQUENCE</scope>
    <source>
        <strain evidence="8">GSO104</strain>
    </source>
</reference>
<evidence type="ECO:0000256" key="1">
    <source>
        <dbReference type="ARBA" id="ARBA00004141"/>
    </source>
</evidence>
<evidence type="ECO:0000256" key="4">
    <source>
        <dbReference type="ARBA" id="ARBA00022989"/>
    </source>
</evidence>
<name>A0A6S9A5J4_9STRA</name>
<feature type="transmembrane region" description="Helical" evidence="7">
    <location>
        <begin position="332"/>
        <end position="357"/>
    </location>
</feature>
<dbReference type="GO" id="GO:0016020">
    <property type="term" value="C:membrane"/>
    <property type="evidence" value="ECO:0007669"/>
    <property type="project" value="UniProtKB-SubCell"/>
</dbReference>
<organism evidence="8">
    <name type="scientific">Ditylum brightwellii</name>
    <dbReference type="NCBI Taxonomy" id="49249"/>
    <lineage>
        <taxon>Eukaryota</taxon>
        <taxon>Sar</taxon>
        <taxon>Stramenopiles</taxon>
        <taxon>Ochrophyta</taxon>
        <taxon>Bacillariophyta</taxon>
        <taxon>Mediophyceae</taxon>
        <taxon>Lithodesmiophycidae</taxon>
        <taxon>Lithodesmiales</taxon>
        <taxon>Lithodesmiaceae</taxon>
        <taxon>Ditylum</taxon>
    </lineage>
</organism>
<accession>A0A6S9A5J4</accession>
<evidence type="ECO:0000256" key="3">
    <source>
        <dbReference type="ARBA" id="ARBA00022692"/>
    </source>
</evidence>
<dbReference type="InterPro" id="IPR012435">
    <property type="entry name" value="TMEM144"/>
</dbReference>
<feature type="transmembrane region" description="Helical" evidence="7">
    <location>
        <begin position="363"/>
        <end position="384"/>
    </location>
</feature>
<dbReference type="PANTHER" id="PTHR16119:SF17">
    <property type="entry name" value="TRANSMEMBRANE PROTEIN 144"/>
    <property type="match status" value="1"/>
</dbReference>
<dbReference type="GO" id="GO:0015144">
    <property type="term" value="F:carbohydrate transmembrane transporter activity"/>
    <property type="evidence" value="ECO:0007669"/>
    <property type="project" value="InterPro"/>
</dbReference>
<keyword evidence="3 7" id="KW-0812">Transmembrane</keyword>
<evidence type="ECO:0000256" key="7">
    <source>
        <dbReference type="SAM" id="Phobius"/>
    </source>
</evidence>
<keyword evidence="4 7" id="KW-1133">Transmembrane helix</keyword>
<comment type="subcellular location">
    <subcellularLocation>
        <location evidence="1">Membrane</location>
        <topology evidence="1">Multi-pass membrane protein</topology>
    </subcellularLocation>
</comment>
<sequence length="420" mass="45641">MILYDAVAGGSDSIGWIAAFIGCLGFGSFAVPMKGEAANSVDVDPLVFQTYKTAMSFITCWFVLLLGVEFQYTPIGIISGLLWVPAGTVGIYGVRNAGIAVCVGTWSGVTVLVSFIWGLFIFGEQVRSRVQTFLAVVLLLFGLSGMAYFSASNVQQSNSKDNKASFQLSSSLTLENDLSQRLLGNDDDDDDVEKELKSKESSIPTASLSTDDNEYDADDEAGLLSTRNSSKESLIDSPAYTEEQRSETIDVCGLKLSRFSVGLAASVYNGALGGSAIVPMHYSKLHGLEFVISFAIGATMITTLLWFLRFLYHLQRRRSVHSAWRALPSFHLRVMCIPGAIAGTLWSIGNVSSIVAVTHLGEGIGMSVVQSAMMVSGLWGIFYFREIQGMKNICWWFVAAFVTLVSIIFLSHEHEAIKSP</sequence>
<dbReference type="PANTHER" id="PTHR16119">
    <property type="entry name" value="TRANSMEMBRANE PROTEIN 144"/>
    <property type="match status" value="1"/>
</dbReference>
<feature type="transmembrane region" description="Helical" evidence="7">
    <location>
        <begin position="98"/>
        <end position="120"/>
    </location>
</feature>
<feature type="transmembrane region" description="Helical" evidence="7">
    <location>
        <begin position="132"/>
        <end position="151"/>
    </location>
</feature>
<feature type="transmembrane region" description="Helical" evidence="7">
    <location>
        <begin position="290"/>
        <end position="312"/>
    </location>
</feature>
<feature type="transmembrane region" description="Helical" evidence="7">
    <location>
        <begin position="75"/>
        <end position="92"/>
    </location>
</feature>
<dbReference type="Pfam" id="PF07857">
    <property type="entry name" value="TMEM144"/>
    <property type="match status" value="1"/>
</dbReference>
<feature type="region of interest" description="Disordered" evidence="6">
    <location>
        <begin position="196"/>
        <end position="215"/>
    </location>
</feature>
<dbReference type="InterPro" id="IPR010651">
    <property type="entry name" value="Sugar_transport"/>
</dbReference>
<dbReference type="EMBL" id="HBNS01047053">
    <property type="protein sequence ID" value="CAE4647751.1"/>
    <property type="molecule type" value="Transcribed_RNA"/>
</dbReference>
<evidence type="ECO:0000256" key="2">
    <source>
        <dbReference type="ARBA" id="ARBA00005731"/>
    </source>
</evidence>
<evidence type="ECO:0000256" key="6">
    <source>
        <dbReference type="SAM" id="MobiDB-lite"/>
    </source>
</evidence>
<keyword evidence="5 7" id="KW-0472">Membrane</keyword>
<proteinExistence type="inferred from homology"/>
<evidence type="ECO:0008006" key="9">
    <source>
        <dbReference type="Google" id="ProtNLM"/>
    </source>
</evidence>
<comment type="similarity">
    <text evidence="2">Belongs to the TMEM144 family.</text>
</comment>
<protein>
    <recommendedName>
        <fullName evidence="9">EamA domain-containing protein</fullName>
    </recommendedName>
</protein>
<feature type="compositionally biased region" description="Polar residues" evidence="6">
    <location>
        <begin position="201"/>
        <end position="210"/>
    </location>
</feature>
<feature type="transmembrane region" description="Helical" evidence="7">
    <location>
        <begin position="393"/>
        <end position="412"/>
    </location>
</feature>
<evidence type="ECO:0000256" key="5">
    <source>
        <dbReference type="ARBA" id="ARBA00023136"/>
    </source>
</evidence>
<dbReference type="AlphaFoldDB" id="A0A6S9A5J4"/>
<feature type="transmembrane region" description="Helical" evidence="7">
    <location>
        <begin position="12"/>
        <end position="31"/>
    </location>
</feature>